<dbReference type="PANTHER" id="PTHR12993:SF28">
    <property type="entry name" value="LMBE FAMILY PROTEIN"/>
    <property type="match status" value="1"/>
</dbReference>
<dbReference type="EC" id="3.5.1.-" evidence="2"/>
<dbReference type="InterPro" id="IPR024078">
    <property type="entry name" value="LmbE-like_dom_sf"/>
</dbReference>
<dbReference type="InterPro" id="IPR003737">
    <property type="entry name" value="GlcNAc_PI_deacetylase-related"/>
</dbReference>
<sequence length="241" mass="26030">MTDQLTPMPDDWQRALAIVAHPDDLEYGAAAAIAQWTAAGREITYLLVTRGEAGIDGLEPKESARIREAEQRASAAVVGVTAVEFLDHADGVIQDGLELRRDLAAAVRRHRPELLITLNHHDTWGGTAWNSPDHRIVGRATLDAAGDAGNRWIFPDLPDAPWDGVRWVAVAGSPQATHAVEATPSGAERAVASLAEHRAYITALSDQSPEDYAQSFLQGMLDMAAPRFGGIPAVTFQVYPR</sequence>
<evidence type="ECO:0000313" key="2">
    <source>
        <dbReference type="EMBL" id="MFI9103785.1"/>
    </source>
</evidence>
<gene>
    <name evidence="2" type="ORF">ACIGXA_24995</name>
</gene>
<dbReference type="EMBL" id="JBITYG010000007">
    <property type="protein sequence ID" value="MFI9103785.1"/>
    <property type="molecule type" value="Genomic_DNA"/>
</dbReference>
<dbReference type="GO" id="GO:0016787">
    <property type="term" value="F:hydrolase activity"/>
    <property type="evidence" value="ECO:0007669"/>
    <property type="project" value="UniProtKB-KW"/>
</dbReference>
<keyword evidence="1" id="KW-0862">Zinc</keyword>
<keyword evidence="3" id="KW-1185">Reference proteome</keyword>
<dbReference type="SUPFAM" id="SSF102588">
    <property type="entry name" value="LmbE-like"/>
    <property type="match status" value="1"/>
</dbReference>
<proteinExistence type="predicted"/>
<accession>A0ABW8CEK4</accession>
<dbReference type="PANTHER" id="PTHR12993">
    <property type="entry name" value="N-ACETYLGLUCOSAMINYL-PHOSPHATIDYLINOSITOL DE-N-ACETYLASE-RELATED"/>
    <property type="match status" value="1"/>
</dbReference>
<dbReference type="Gene3D" id="3.40.50.10320">
    <property type="entry name" value="LmbE-like"/>
    <property type="match status" value="1"/>
</dbReference>
<dbReference type="Pfam" id="PF02585">
    <property type="entry name" value="PIG-L"/>
    <property type="match status" value="1"/>
</dbReference>
<protein>
    <submittedName>
        <fullName evidence="2">PIG-L deacetylase family protein</fullName>
        <ecNumber evidence="2">3.5.1.-</ecNumber>
    </submittedName>
</protein>
<evidence type="ECO:0000256" key="1">
    <source>
        <dbReference type="ARBA" id="ARBA00022833"/>
    </source>
</evidence>
<dbReference type="RefSeq" id="WP_399653288.1">
    <property type="nucleotide sequence ID" value="NZ_JBITYG010000007.1"/>
</dbReference>
<dbReference type="Proteomes" id="UP001614394">
    <property type="component" value="Unassembled WGS sequence"/>
</dbReference>
<evidence type="ECO:0000313" key="3">
    <source>
        <dbReference type="Proteomes" id="UP001614394"/>
    </source>
</evidence>
<comment type="caution">
    <text evidence="2">The sequence shown here is derived from an EMBL/GenBank/DDBJ whole genome shotgun (WGS) entry which is preliminary data.</text>
</comment>
<name>A0ABW8CEK4_9ACTN</name>
<keyword evidence="2" id="KW-0378">Hydrolase</keyword>
<reference evidence="2 3" key="1">
    <citation type="submission" date="2024-10" db="EMBL/GenBank/DDBJ databases">
        <title>The Natural Products Discovery Center: Release of the First 8490 Sequenced Strains for Exploring Actinobacteria Biosynthetic Diversity.</title>
        <authorList>
            <person name="Kalkreuter E."/>
            <person name="Kautsar S.A."/>
            <person name="Yang D."/>
            <person name="Bader C.D."/>
            <person name="Teijaro C.N."/>
            <person name="Fluegel L."/>
            <person name="Davis C.M."/>
            <person name="Simpson J.R."/>
            <person name="Lauterbach L."/>
            <person name="Steele A.D."/>
            <person name="Gui C."/>
            <person name="Meng S."/>
            <person name="Li G."/>
            <person name="Viehrig K."/>
            <person name="Ye F."/>
            <person name="Su P."/>
            <person name="Kiefer A.F."/>
            <person name="Nichols A."/>
            <person name="Cepeda A.J."/>
            <person name="Yan W."/>
            <person name="Fan B."/>
            <person name="Jiang Y."/>
            <person name="Adhikari A."/>
            <person name="Zheng C.-J."/>
            <person name="Schuster L."/>
            <person name="Cowan T.M."/>
            <person name="Smanski M.J."/>
            <person name="Chevrette M.G."/>
            <person name="De Carvalho L.P.S."/>
            <person name="Shen B."/>
        </authorList>
    </citation>
    <scope>NUCLEOTIDE SEQUENCE [LARGE SCALE GENOMIC DNA]</scope>
    <source>
        <strain evidence="2 3">NPDC053399</strain>
    </source>
</reference>
<organism evidence="2 3">
    <name type="scientific">Streptomyces fildesensis</name>
    <dbReference type="NCBI Taxonomy" id="375757"/>
    <lineage>
        <taxon>Bacteria</taxon>
        <taxon>Bacillati</taxon>
        <taxon>Actinomycetota</taxon>
        <taxon>Actinomycetes</taxon>
        <taxon>Kitasatosporales</taxon>
        <taxon>Streptomycetaceae</taxon>
        <taxon>Streptomyces</taxon>
    </lineage>
</organism>